<evidence type="ECO:0000256" key="1">
    <source>
        <dbReference type="ARBA" id="ARBA00009342"/>
    </source>
</evidence>
<dbReference type="Pfam" id="PF13302">
    <property type="entry name" value="Acetyltransf_3"/>
    <property type="match status" value="1"/>
</dbReference>
<dbReference type="SUPFAM" id="SSF55729">
    <property type="entry name" value="Acyl-CoA N-acyltransferases (Nat)"/>
    <property type="match status" value="1"/>
</dbReference>
<dbReference type="PANTHER" id="PTHR13256">
    <property type="entry name" value="N-ACETYLTRANSFERASE 9"/>
    <property type="match status" value="1"/>
</dbReference>
<gene>
    <name evidence="5" type="ORF">NKR23_g6308</name>
</gene>
<evidence type="ECO:0000259" key="4">
    <source>
        <dbReference type="Pfam" id="PF13302"/>
    </source>
</evidence>
<proteinExistence type="inferred from homology"/>
<keyword evidence="3" id="KW-0012">Acyltransferase</keyword>
<protein>
    <submittedName>
        <fullName evidence="5">GNAT domain-containing protein</fullName>
    </submittedName>
</protein>
<evidence type="ECO:0000256" key="3">
    <source>
        <dbReference type="ARBA" id="ARBA00023315"/>
    </source>
</evidence>
<feature type="domain" description="N-acetyltransferase" evidence="4">
    <location>
        <begin position="13"/>
        <end position="204"/>
    </location>
</feature>
<dbReference type="InterPro" id="IPR016181">
    <property type="entry name" value="Acyl_CoA_acyltransferase"/>
</dbReference>
<organism evidence="5 6">
    <name type="scientific">Pleurostoma richardsiae</name>
    <dbReference type="NCBI Taxonomy" id="41990"/>
    <lineage>
        <taxon>Eukaryota</taxon>
        <taxon>Fungi</taxon>
        <taxon>Dikarya</taxon>
        <taxon>Ascomycota</taxon>
        <taxon>Pezizomycotina</taxon>
        <taxon>Sordariomycetes</taxon>
        <taxon>Sordariomycetidae</taxon>
        <taxon>Calosphaeriales</taxon>
        <taxon>Pleurostomataceae</taxon>
        <taxon>Pleurostoma</taxon>
    </lineage>
</organism>
<comment type="caution">
    <text evidence="5">The sequence shown here is derived from an EMBL/GenBank/DDBJ whole genome shotgun (WGS) entry which is preliminary data.</text>
</comment>
<keyword evidence="6" id="KW-1185">Reference proteome</keyword>
<dbReference type="GO" id="GO:0008080">
    <property type="term" value="F:N-acetyltransferase activity"/>
    <property type="evidence" value="ECO:0007669"/>
    <property type="project" value="InterPro"/>
</dbReference>
<dbReference type="Gene3D" id="3.40.630.30">
    <property type="match status" value="1"/>
</dbReference>
<name>A0AA38VEA1_9PEZI</name>
<dbReference type="PANTHER" id="PTHR13256:SF16">
    <property type="entry name" value="ALPHA_BETA-TUBULIN-N-ACETYLTRANSFERASE 9"/>
    <property type="match status" value="1"/>
</dbReference>
<dbReference type="Proteomes" id="UP001174694">
    <property type="component" value="Unassembled WGS sequence"/>
</dbReference>
<dbReference type="AlphaFoldDB" id="A0AA38VEA1"/>
<dbReference type="EMBL" id="JANBVO010000018">
    <property type="protein sequence ID" value="KAJ9143835.1"/>
    <property type="molecule type" value="Genomic_DNA"/>
</dbReference>
<sequence length="243" mass="27303">MKFNEHTAVSTSRVLLVPYDRHHVRKYHQWMQDPAIQEATASEPLTLEEEYENQESWRESRDKLTFIVCQPVAGGAARPVVAGQVDAPERMVGDINFFLHPWDEEDPDEDGHTAAATEADRGRGVTLCAGEVDIMIADHSHRGRGVGRAAVSAFLRYIRSNLTAILEEYASDKDVRQAKLRLLMAKIKESNAGSIALFKSLGFVQKGDVNYFGEVTMVLEDLERISSMPAEDYEEVGYTRLMN</sequence>
<dbReference type="InterPro" id="IPR039135">
    <property type="entry name" value="NAT9-like"/>
</dbReference>
<evidence type="ECO:0000313" key="6">
    <source>
        <dbReference type="Proteomes" id="UP001174694"/>
    </source>
</evidence>
<reference evidence="5" key="1">
    <citation type="submission" date="2022-07" db="EMBL/GenBank/DDBJ databases">
        <title>Fungi with potential for degradation of polypropylene.</title>
        <authorList>
            <person name="Gostincar C."/>
        </authorList>
    </citation>
    <scope>NUCLEOTIDE SEQUENCE</scope>
    <source>
        <strain evidence="5">EXF-13308</strain>
    </source>
</reference>
<keyword evidence="2" id="KW-0808">Transferase</keyword>
<evidence type="ECO:0000256" key="2">
    <source>
        <dbReference type="ARBA" id="ARBA00022679"/>
    </source>
</evidence>
<evidence type="ECO:0000313" key="5">
    <source>
        <dbReference type="EMBL" id="KAJ9143835.1"/>
    </source>
</evidence>
<accession>A0AA38VEA1</accession>
<dbReference type="InterPro" id="IPR000182">
    <property type="entry name" value="GNAT_dom"/>
</dbReference>
<comment type="similarity">
    <text evidence="1">Belongs to the acetyltransferase family. GNAT subfamily.</text>
</comment>